<dbReference type="RefSeq" id="WP_345589999.1">
    <property type="nucleotide sequence ID" value="NZ_BAABJG010000021.1"/>
</dbReference>
<gene>
    <name evidence="1" type="ORF">ACFQ4B_13975</name>
</gene>
<reference evidence="2" key="1">
    <citation type="journal article" date="2019" name="Int. J. Syst. Evol. Microbiol.">
        <title>The Global Catalogue of Microorganisms (GCM) 10K type strain sequencing project: providing services to taxonomists for standard genome sequencing and annotation.</title>
        <authorList>
            <consortium name="The Broad Institute Genomics Platform"/>
            <consortium name="The Broad Institute Genome Sequencing Center for Infectious Disease"/>
            <person name="Wu L."/>
            <person name="Ma J."/>
        </authorList>
    </citation>
    <scope>NUCLEOTIDE SEQUENCE [LARGE SCALE GENOMIC DNA]</scope>
    <source>
        <strain evidence="2">CCUG 53270</strain>
    </source>
</reference>
<accession>A0ABW3UK80</accession>
<proteinExistence type="predicted"/>
<dbReference type="EMBL" id="JBHTLU010000015">
    <property type="protein sequence ID" value="MFD1221228.1"/>
    <property type="molecule type" value="Genomic_DNA"/>
</dbReference>
<dbReference type="Proteomes" id="UP001597180">
    <property type="component" value="Unassembled WGS sequence"/>
</dbReference>
<protein>
    <submittedName>
        <fullName evidence="1">Uncharacterized protein</fullName>
    </submittedName>
</protein>
<sequence length="214" mass="25295">MKIIEQINNLVEENFLDIKTIVSEIEMLINKMTISEQLDIHNELSEKAIDLIFKFRNDINLEESVKENIIWWAFTLKIRNNGGCITDELLEDLINVYKVNNFAALEHIAIQAVRFNKISENQLLKVKDVFKSNAFQKEIISFTYRQKINEGLNLDFQDIEYLFEKRVYFLLDYALEHDRITKEGLDYFTSPSEGSSDKKIRAKFFRKAQKLKNK</sequence>
<name>A0ABW3UK80_9BACL</name>
<evidence type="ECO:0000313" key="1">
    <source>
        <dbReference type="EMBL" id="MFD1221228.1"/>
    </source>
</evidence>
<organism evidence="1 2">
    <name type="scientific">Paenibacillus vulneris</name>
    <dbReference type="NCBI Taxonomy" id="1133364"/>
    <lineage>
        <taxon>Bacteria</taxon>
        <taxon>Bacillati</taxon>
        <taxon>Bacillota</taxon>
        <taxon>Bacilli</taxon>
        <taxon>Bacillales</taxon>
        <taxon>Paenibacillaceae</taxon>
        <taxon>Paenibacillus</taxon>
    </lineage>
</organism>
<evidence type="ECO:0000313" key="2">
    <source>
        <dbReference type="Proteomes" id="UP001597180"/>
    </source>
</evidence>
<comment type="caution">
    <text evidence="1">The sequence shown here is derived from an EMBL/GenBank/DDBJ whole genome shotgun (WGS) entry which is preliminary data.</text>
</comment>
<keyword evidence="2" id="KW-1185">Reference proteome</keyword>